<dbReference type="EMBL" id="JADKFW010000010">
    <property type="protein sequence ID" value="MBK9718467.1"/>
    <property type="molecule type" value="Genomic_DNA"/>
</dbReference>
<comment type="caution">
    <text evidence="2">The sequence shown here is derived from an EMBL/GenBank/DDBJ whole genome shotgun (WGS) entry which is preliminary data.</text>
</comment>
<evidence type="ECO:0000256" key="1">
    <source>
        <dbReference type="SAM" id="Phobius"/>
    </source>
</evidence>
<evidence type="ECO:0000313" key="3">
    <source>
        <dbReference type="Proteomes" id="UP000808349"/>
    </source>
</evidence>
<name>A0A9D7XI67_9BACT</name>
<reference evidence="2 3" key="1">
    <citation type="submission" date="2020-10" db="EMBL/GenBank/DDBJ databases">
        <title>Connecting structure to function with the recovery of over 1000 high-quality activated sludge metagenome-assembled genomes encoding full-length rRNA genes using long-read sequencing.</title>
        <authorList>
            <person name="Singleton C.M."/>
            <person name="Petriglieri F."/>
            <person name="Kristensen J.M."/>
            <person name="Kirkegaard R.H."/>
            <person name="Michaelsen T.Y."/>
            <person name="Andersen M.H."/>
            <person name="Karst S.M."/>
            <person name="Dueholm M.S."/>
            <person name="Nielsen P.H."/>
            <person name="Albertsen M."/>
        </authorList>
    </citation>
    <scope>NUCLEOTIDE SEQUENCE [LARGE SCALE GENOMIC DNA]</scope>
    <source>
        <strain evidence="2">Ribe_18-Q3-R11-54_BAT3C.373</strain>
    </source>
</reference>
<keyword evidence="1" id="KW-1133">Transmembrane helix</keyword>
<protein>
    <submittedName>
        <fullName evidence="2">Uncharacterized protein</fullName>
    </submittedName>
</protein>
<proteinExistence type="predicted"/>
<sequence length="110" mass="12364">MKSNWIFYLGVIINAGVLLLAISNGLMMHKNFDGIDGKSISPMEGMPLWSQYMIWVIPIILILLLVAAFWLRSIGKMMGAHILLWITGLPMLVMFILWGGLALLFILFGK</sequence>
<dbReference type="Proteomes" id="UP000808349">
    <property type="component" value="Unassembled WGS sequence"/>
</dbReference>
<keyword evidence="1" id="KW-0472">Membrane</keyword>
<feature type="transmembrane region" description="Helical" evidence="1">
    <location>
        <begin position="48"/>
        <end position="70"/>
    </location>
</feature>
<gene>
    <name evidence="2" type="ORF">IPO85_13340</name>
</gene>
<evidence type="ECO:0000313" key="2">
    <source>
        <dbReference type="EMBL" id="MBK9718467.1"/>
    </source>
</evidence>
<organism evidence="2 3">
    <name type="scientific">Candidatus Defluviibacterium haderslevense</name>
    <dbReference type="NCBI Taxonomy" id="2981993"/>
    <lineage>
        <taxon>Bacteria</taxon>
        <taxon>Pseudomonadati</taxon>
        <taxon>Bacteroidota</taxon>
        <taxon>Saprospiria</taxon>
        <taxon>Saprospirales</taxon>
        <taxon>Saprospiraceae</taxon>
        <taxon>Candidatus Defluviibacterium</taxon>
    </lineage>
</organism>
<keyword evidence="1" id="KW-0812">Transmembrane</keyword>
<dbReference type="AlphaFoldDB" id="A0A9D7XI67"/>
<accession>A0A9D7XI67</accession>
<feature type="transmembrane region" description="Helical" evidence="1">
    <location>
        <begin position="82"/>
        <end position="108"/>
    </location>
</feature>
<feature type="transmembrane region" description="Helical" evidence="1">
    <location>
        <begin position="6"/>
        <end position="27"/>
    </location>
</feature>